<evidence type="ECO:0000313" key="2">
    <source>
        <dbReference type="Proteomes" id="UP000267017"/>
    </source>
</evidence>
<dbReference type="EMBL" id="RRCN01000001">
    <property type="protein sequence ID" value="RRJ66054.1"/>
    <property type="molecule type" value="Genomic_DNA"/>
</dbReference>
<dbReference type="AlphaFoldDB" id="A0A3P3U7A3"/>
<gene>
    <name evidence="1" type="ORF">EHV15_26410</name>
</gene>
<organism evidence="1 2">
    <name type="scientific">Paenibacillus oralis</name>
    <dbReference type="NCBI Taxonomy" id="2490856"/>
    <lineage>
        <taxon>Bacteria</taxon>
        <taxon>Bacillati</taxon>
        <taxon>Bacillota</taxon>
        <taxon>Bacilli</taxon>
        <taxon>Bacillales</taxon>
        <taxon>Paenibacillaceae</taxon>
        <taxon>Paenibacillus</taxon>
    </lineage>
</organism>
<comment type="caution">
    <text evidence="1">The sequence shown here is derived from an EMBL/GenBank/DDBJ whole genome shotgun (WGS) entry which is preliminary data.</text>
</comment>
<name>A0A3P3U7A3_9BACL</name>
<protein>
    <submittedName>
        <fullName evidence="1">Uncharacterized protein</fullName>
    </submittedName>
</protein>
<dbReference type="Proteomes" id="UP000267017">
    <property type="component" value="Unassembled WGS sequence"/>
</dbReference>
<sequence>MSISAMVLEAKDEFEEKFFIPVATESFFQECWEPAIEELGLKWTKVFSVGIDLVEEDFPFVLEELSKIKEWAKENLPEEKRIKIIERIELIETELPIAFTHRDGIIIFIG</sequence>
<proteinExistence type="predicted"/>
<dbReference type="OrthoDB" id="513854at2"/>
<dbReference type="RefSeq" id="WP_128633851.1">
    <property type="nucleotide sequence ID" value="NZ_RRCN01000001.1"/>
</dbReference>
<evidence type="ECO:0000313" key="1">
    <source>
        <dbReference type="EMBL" id="RRJ66054.1"/>
    </source>
</evidence>
<reference evidence="1 2" key="1">
    <citation type="submission" date="2018-11" db="EMBL/GenBank/DDBJ databases">
        <title>Genome sequencing of Paenibacillus sp. KCOM 3021 (= ChDC PVNT-B20).</title>
        <authorList>
            <person name="Kook J.-K."/>
            <person name="Park S.-N."/>
            <person name="Lim Y.K."/>
        </authorList>
    </citation>
    <scope>NUCLEOTIDE SEQUENCE [LARGE SCALE GENOMIC DNA]</scope>
    <source>
        <strain evidence="1 2">KCOM 3021</strain>
    </source>
</reference>
<keyword evidence="2" id="KW-1185">Reference proteome</keyword>
<accession>A0A3P3U7A3</accession>